<reference evidence="2" key="1">
    <citation type="submission" date="2022-03" db="EMBL/GenBank/DDBJ databases">
        <title>Genomic analyses of argali, domestic sheep and their hybrids provide insights into chromosomal evolution, heterosis and genetic basis of agronomic traits.</title>
        <authorList>
            <person name="Li M."/>
        </authorList>
    </citation>
    <scope>NUCLEOTIDE SEQUENCE</scope>
    <source>
        <strain evidence="2">CAU-MHL-2022a</strain>
        <tissue evidence="2">Skin</tissue>
    </source>
</reference>
<organism evidence="2 3">
    <name type="scientific">Ovis ammon polii</name>
    <dbReference type="NCBI Taxonomy" id="230172"/>
    <lineage>
        <taxon>Eukaryota</taxon>
        <taxon>Metazoa</taxon>
        <taxon>Chordata</taxon>
        <taxon>Craniata</taxon>
        <taxon>Vertebrata</taxon>
        <taxon>Euteleostomi</taxon>
        <taxon>Mammalia</taxon>
        <taxon>Eutheria</taxon>
        <taxon>Laurasiatheria</taxon>
        <taxon>Artiodactyla</taxon>
        <taxon>Ruminantia</taxon>
        <taxon>Pecora</taxon>
        <taxon>Bovidae</taxon>
        <taxon>Caprinae</taxon>
        <taxon>Ovis</taxon>
    </lineage>
</organism>
<comment type="caution">
    <text evidence="2">The sequence shown here is derived from an EMBL/GenBank/DDBJ whole genome shotgun (WGS) entry which is preliminary data.</text>
</comment>
<evidence type="ECO:0000313" key="2">
    <source>
        <dbReference type="EMBL" id="KAI4537954.1"/>
    </source>
</evidence>
<feature type="compositionally biased region" description="Basic residues" evidence="1">
    <location>
        <begin position="117"/>
        <end position="132"/>
    </location>
</feature>
<dbReference type="EMBL" id="JAKZEL010000013">
    <property type="protein sequence ID" value="KAI4537954.1"/>
    <property type="molecule type" value="Genomic_DNA"/>
</dbReference>
<evidence type="ECO:0000256" key="1">
    <source>
        <dbReference type="SAM" id="MobiDB-lite"/>
    </source>
</evidence>
<protein>
    <submittedName>
        <fullName evidence="2">Uncharacterized protein</fullName>
    </submittedName>
</protein>
<evidence type="ECO:0000313" key="3">
    <source>
        <dbReference type="Proteomes" id="UP001214576"/>
    </source>
</evidence>
<feature type="region of interest" description="Disordered" evidence="1">
    <location>
        <begin position="1"/>
        <end position="132"/>
    </location>
</feature>
<sequence length="132" mass="14291">MGLDSDTVCGHPRQFPTRGLGSAANAPLERTKRGAKGRAQGLKSRTLEEPELGVQGGNTGDTRVGEQPHSCAERNEDPHGQPRAPCPSRNPTQLCQHEDPENSESETASRSPEVWKRLPRLRASGHHGRSQG</sequence>
<proteinExistence type="predicted"/>
<keyword evidence="3" id="KW-1185">Reference proteome</keyword>
<dbReference type="AlphaFoldDB" id="A0AAD4Y7T0"/>
<gene>
    <name evidence="2" type="ORF">MG293_011357</name>
</gene>
<name>A0AAD4Y7T0_OVIAM</name>
<dbReference type="Proteomes" id="UP001214576">
    <property type="component" value="Unassembled WGS sequence"/>
</dbReference>
<accession>A0AAD4Y7T0</accession>
<feature type="compositionally biased region" description="Basic and acidic residues" evidence="1">
    <location>
        <begin position="63"/>
        <end position="80"/>
    </location>
</feature>